<evidence type="ECO:0000256" key="1">
    <source>
        <dbReference type="ARBA" id="ARBA00022729"/>
    </source>
</evidence>
<evidence type="ECO:0000259" key="6">
    <source>
        <dbReference type="PROSITE" id="PS51352"/>
    </source>
</evidence>
<dbReference type="Gene3D" id="3.40.30.10">
    <property type="entry name" value="Glutaredoxin"/>
    <property type="match status" value="1"/>
</dbReference>
<keyword evidence="2" id="KW-0560">Oxidoreductase</keyword>
<evidence type="ECO:0000256" key="4">
    <source>
        <dbReference type="ARBA" id="ARBA00023284"/>
    </source>
</evidence>
<dbReference type="InterPro" id="IPR001853">
    <property type="entry name" value="DSBA-like_thioredoxin_dom"/>
</dbReference>
<feature type="chain" id="PRO_5016614532" evidence="5">
    <location>
        <begin position="24"/>
        <end position="271"/>
    </location>
</feature>
<dbReference type="RefSeq" id="WP_115303263.1">
    <property type="nucleotide sequence ID" value="NZ_CAAAHO010000002.1"/>
</dbReference>
<dbReference type="SUPFAM" id="SSF52833">
    <property type="entry name" value="Thioredoxin-like"/>
    <property type="match status" value="1"/>
</dbReference>
<evidence type="ECO:0000256" key="3">
    <source>
        <dbReference type="ARBA" id="ARBA00023157"/>
    </source>
</evidence>
<dbReference type="EMBL" id="UGNV01000001">
    <property type="protein sequence ID" value="STX29601.1"/>
    <property type="molecule type" value="Genomic_DNA"/>
</dbReference>
<reference evidence="7 8" key="1">
    <citation type="submission" date="2018-06" db="EMBL/GenBank/DDBJ databases">
        <authorList>
            <consortium name="Pathogen Informatics"/>
            <person name="Doyle S."/>
        </authorList>
    </citation>
    <scope>NUCLEOTIDE SEQUENCE [LARGE SCALE GENOMIC DNA]</scope>
    <source>
        <strain evidence="7 8">NCTC13315</strain>
    </source>
</reference>
<dbReference type="PANTHER" id="PTHR13887:SF14">
    <property type="entry name" value="DISULFIDE BOND FORMATION PROTEIN D"/>
    <property type="match status" value="1"/>
</dbReference>
<evidence type="ECO:0000313" key="7">
    <source>
        <dbReference type="EMBL" id="STX29601.1"/>
    </source>
</evidence>
<dbReference type="Pfam" id="PF18312">
    <property type="entry name" value="ScsC_N"/>
    <property type="match status" value="1"/>
</dbReference>
<feature type="domain" description="Thioredoxin" evidence="6">
    <location>
        <begin position="68"/>
        <end position="266"/>
    </location>
</feature>
<accession>A0A378I4J0</accession>
<dbReference type="OrthoDB" id="9780340at2"/>
<dbReference type="AlphaFoldDB" id="A0A378I4J0"/>
<feature type="signal peptide" evidence="5">
    <location>
        <begin position="1"/>
        <end position="23"/>
    </location>
</feature>
<name>A0A378I4J0_9GAMM</name>
<evidence type="ECO:0000256" key="5">
    <source>
        <dbReference type="SAM" id="SignalP"/>
    </source>
</evidence>
<keyword evidence="3" id="KW-1015">Disulfide bond</keyword>
<protein>
    <submittedName>
        <fullName evidence="7">27 kDa outer membrane protein</fullName>
    </submittedName>
</protein>
<dbReference type="PANTHER" id="PTHR13887">
    <property type="entry name" value="GLUTATHIONE S-TRANSFERASE KAPPA"/>
    <property type="match status" value="1"/>
</dbReference>
<keyword evidence="1 5" id="KW-0732">Signal</keyword>
<organism evidence="7 8">
    <name type="scientific">Legionella beliardensis</name>
    <dbReference type="NCBI Taxonomy" id="91822"/>
    <lineage>
        <taxon>Bacteria</taxon>
        <taxon>Pseudomonadati</taxon>
        <taxon>Pseudomonadota</taxon>
        <taxon>Gammaproteobacteria</taxon>
        <taxon>Legionellales</taxon>
        <taxon>Legionellaceae</taxon>
        <taxon>Legionella</taxon>
    </lineage>
</organism>
<dbReference type="Proteomes" id="UP000254968">
    <property type="component" value="Unassembled WGS sequence"/>
</dbReference>
<dbReference type="GO" id="GO:0016491">
    <property type="term" value="F:oxidoreductase activity"/>
    <property type="evidence" value="ECO:0007669"/>
    <property type="project" value="UniProtKB-KW"/>
</dbReference>
<dbReference type="PROSITE" id="PS51352">
    <property type="entry name" value="THIOREDOXIN_2"/>
    <property type="match status" value="1"/>
</dbReference>
<keyword evidence="4" id="KW-0676">Redox-active center</keyword>
<evidence type="ECO:0000256" key="2">
    <source>
        <dbReference type="ARBA" id="ARBA00023002"/>
    </source>
</evidence>
<evidence type="ECO:0000313" key="8">
    <source>
        <dbReference type="Proteomes" id="UP000254968"/>
    </source>
</evidence>
<gene>
    <name evidence="7" type="primary">dsbA_2</name>
    <name evidence="7" type="ORF">NCTC13315_02144</name>
</gene>
<keyword evidence="8" id="KW-1185">Reference proteome</keyword>
<dbReference type="InterPro" id="IPR041205">
    <property type="entry name" value="ScsC_N"/>
</dbReference>
<dbReference type="Pfam" id="PF01323">
    <property type="entry name" value="DSBA"/>
    <property type="match status" value="1"/>
</dbReference>
<sequence>MKLKTLVTASALMAITVSPTLMAANSNNTSNTTTSSFTDAQKKDIQKVVHDYLVNNPEVLIEASQALQQKQQQTMQQEAQQAISQNTQQLFTDPLTVVGNPKGDVTLVEFFDYQCIHCKKMSPVINDLIKKNSNLKVVYKEFPIFGKSSENASRAALAAAMQGKYLQMHEALFNQEQRLNDQSIENAAKSIGLDMNKFKTDMNSKTVTDALDANRQLAEKLRLMGTPAFIIGSTPAGQFKQGSQPTFIPGAASPESLQELINKAGSGNNNS</sequence>
<dbReference type="InterPro" id="IPR036249">
    <property type="entry name" value="Thioredoxin-like_sf"/>
</dbReference>
<dbReference type="InterPro" id="IPR013766">
    <property type="entry name" value="Thioredoxin_domain"/>
</dbReference>
<proteinExistence type="predicted"/>
<dbReference type="CDD" id="cd03023">
    <property type="entry name" value="DsbA_Com1_like"/>
    <property type="match status" value="1"/>
</dbReference>